<dbReference type="InterPro" id="IPR001611">
    <property type="entry name" value="Leu-rich_rpt"/>
</dbReference>
<dbReference type="SMART" id="SM00369">
    <property type="entry name" value="LRR_TYP"/>
    <property type="match status" value="4"/>
</dbReference>
<dbReference type="PANTHER" id="PTHR24366:SF96">
    <property type="entry name" value="LEUCINE RICH REPEAT CONTAINING 53"/>
    <property type="match status" value="1"/>
</dbReference>
<name>A0A3B3C4F2_ORYME</name>
<feature type="compositionally biased region" description="Polar residues" evidence="3">
    <location>
        <begin position="232"/>
        <end position="243"/>
    </location>
</feature>
<feature type="region of interest" description="Disordered" evidence="3">
    <location>
        <begin position="223"/>
        <end position="243"/>
    </location>
</feature>
<keyword evidence="1" id="KW-0433">Leucine-rich repeat</keyword>
<protein>
    <submittedName>
        <fullName evidence="4">Platelet glycoprotein V-like</fullName>
    </submittedName>
</protein>
<dbReference type="PROSITE" id="PS51450">
    <property type="entry name" value="LRR"/>
    <property type="match status" value="2"/>
</dbReference>
<dbReference type="InterPro" id="IPR003591">
    <property type="entry name" value="Leu-rich_rpt_typical-subtyp"/>
</dbReference>
<sequence length="320" mass="36390">MLFKTIFYDILQYFLRNRWFSPKCSLWTTLLFLTFPPLHSNPACPTSCLCDSPGELNDTNMNIIKEQSLAHQDLLLPFLAAPQLKSVKLSSNDLSTELPPDVFCCLPHLQKLSLRNNNLDNLHPHIFSSLTAVNILLLNDNSLRSLPGDIFQNLTNLTAMDLRNNNLKSLPGDIFSSNTALKALTLSENPWDCNCPIRDIARWIRNNPHVVVDIDDVTTQTPLYEPEKTTHESTTSYSTPRMHTSLQPMDVIPTTPLSKTTSSGATTRSMQNLMKQKNNLTANHRACTTFYDTYHFFFLNIEIIKCHFNLNFLCIIKKVS</sequence>
<dbReference type="SUPFAM" id="SSF52058">
    <property type="entry name" value="L domain-like"/>
    <property type="match status" value="1"/>
</dbReference>
<dbReference type="Pfam" id="PF13855">
    <property type="entry name" value="LRR_8"/>
    <property type="match status" value="1"/>
</dbReference>
<dbReference type="GeneTree" id="ENSGT00940000166731"/>
<evidence type="ECO:0000256" key="1">
    <source>
        <dbReference type="ARBA" id="ARBA00022614"/>
    </source>
</evidence>
<dbReference type="Gene3D" id="3.80.10.10">
    <property type="entry name" value="Ribonuclease Inhibitor"/>
    <property type="match status" value="1"/>
</dbReference>
<keyword evidence="5" id="KW-1185">Reference proteome</keyword>
<organism evidence="4 5">
    <name type="scientific">Oryzias melastigma</name>
    <name type="common">Marine medaka</name>
    <dbReference type="NCBI Taxonomy" id="30732"/>
    <lineage>
        <taxon>Eukaryota</taxon>
        <taxon>Metazoa</taxon>
        <taxon>Chordata</taxon>
        <taxon>Craniata</taxon>
        <taxon>Vertebrata</taxon>
        <taxon>Euteleostomi</taxon>
        <taxon>Actinopterygii</taxon>
        <taxon>Neopterygii</taxon>
        <taxon>Teleostei</taxon>
        <taxon>Neoteleostei</taxon>
        <taxon>Acanthomorphata</taxon>
        <taxon>Ovalentaria</taxon>
        <taxon>Atherinomorphae</taxon>
        <taxon>Beloniformes</taxon>
        <taxon>Adrianichthyidae</taxon>
        <taxon>Oryziinae</taxon>
        <taxon>Oryzias</taxon>
    </lineage>
</organism>
<dbReference type="AlphaFoldDB" id="A0A3B3C4F2"/>
<reference evidence="4" key="2">
    <citation type="submission" date="2025-09" db="UniProtKB">
        <authorList>
            <consortium name="Ensembl"/>
        </authorList>
    </citation>
    <scope>IDENTIFICATION</scope>
</reference>
<proteinExistence type="predicted"/>
<dbReference type="InterPro" id="IPR032675">
    <property type="entry name" value="LRR_dom_sf"/>
</dbReference>
<evidence type="ECO:0000313" key="4">
    <source>
        <dbReference type="Ensembl" id="ENSOMEP00000012454.1"/>
    </source>
</evidence>
<reference evidence="4" key="1">
    <citation type="submission" date="2025-08" db="UniProtKB">
        <authorList>
            <consortium name="Ensembl"/>
        </authorList>
    </citation>
    <scope>IDENTIFICATION</scope>
</reference>
<dbReference type="Ensembl" id="ENSOMET00000019843.1">
    <property type="protein sequence ID" value="ENSOMEP00000012454.1"/>
    <property type="gene ID" value="ENSOMEG00000013852.1"/>
</dbReference>
<dbReference type="Proteomes" id="UP000261560">
    <property type="component" value="Unplaced"/>
</dbReference>
<accession>A0A3B3C4F2</accession>
<evidence type="ECO:0000256" key="2">
    <source>
        <dbReference type="ARBA" id="ARBA00022737"/>
    </source>
</evidence>
<dbReference type="PANTHER" id="PTHR24366">
    <property type="entry name" value="IG(IMMUNOGLOBULIN) AND LRR(LEUCINE RICH REPEAT) DOMAINS"/>
    <property type="match status" value="1"/>
</dbReference>
<evidence type="ECO:0000313" key="5">
    <source>
        <dbReference type="Proteomes" id="UP000261560"/>
    </source>
</evidence>
<keyword evidence="2" id="KW-0677">Repeat</keyword>
<dbReference type="Pfam" id="PF00560">
    <property type="entry name" value="LRR_1"/>
    <property type="match status" value="1"/>
</dbReference>
<evidence type="ECO:0000256" key="3">
    <source>
        <dbReference type="SAM" id="MobiDB-lite"/>
    </source>
</evidence>